<dbReference type="PANTHER" id="PTHR14136:SF17">
    <property type="entry name" value="BTB_POZ DOMAIN-CONTAINING PROTEIN KCTD9"/>
    <property type="match status" value="1"/>
</dbReference>
<gene>
    <name evidence="1" type="ORF">QPJ95_04870</name>
</gene>
<dbReference type="KEGG" id="ppso:QPJ95_04870"/>
<dbReference type="InterPro" id="IPR051082">
    <property type="entry name" value="Pentapeptide-BTB/POZ_domain"/>
</dbReference>
<dbReference type="Gene3D" id="2.160.20.80">
    <property type="entry name" value="E3 ubiquitin-protein ligase SopA"/>
    <property type="match status" value="2"/>
</dbReference>
<dbReference type="Pfam" id="PF13599">
    <property type="entry name" value="Pentapeptide_4"/>
    <property type="match status" value="2"/>
</dbReference>
<evidence type="ECO:0000313" key="1">
    <source>
        <dbReference type="EMBL" id="WIY26261.1"/>
    </source>
</evidence>
<dbReference type="RefSeq" id="WP_270918522.1">
    <property type="nucleotide sequence ID" value="NZ_CP127247.1"/>
</dbReference>
<dbReference type="EMBL" id="CP127247">
    <property type="protein sequence ID" value="WIY26261.1"/>
    <property type="molecule type" value="Genomic_DNA"/>
</dbReference>
<sequence>MDLRAALRDTIERDNGCAGQDLSGFDFERINGAEELSFRDCIIRDSHIKGEMLAASIWSNCRFINCQFIGADLSDARFDGSVFFEGATTRATAFRYCDLGRARFANCNMALVKINGCEAYDVAFEDCQMRGLDLDNTKLVQSAGKRRFASARFKACQLADAIFDKLDLTSCSFEACDLSYATFQQSRLVNAVMRDCNLQSIETTDANFAGADLRGSDLHGFRLTGLKSHAGMRVSAGQQHHLLTGLGIDVTPDGG</sequence>
<dbReference type="Proteomes" id="UP001238334">
    <property type="component" value="Chromosome"/>
</dbReference>
<name>A0A9Y2L054_9RHOB</name>
<keyword evidence="2" id="KW-1185">Reference proteome</keyword>
<dbReference type="SUPFAM" id="SSF141571">
    <property type="entry name" value="Pentapeptide repeat-like"/>
    <property type="match status" value="1"/>
</dbReference>
<reference evidence="1 2" key="1">
    <citation type="submission" date="2023-06" db="EMBL/GenBank/DDBJ databases">
        <title>Parasedimentitalea psychrophila sp. nov., a psychrophilic bacterium isolated from deep-sea sediment.</title>
        <authorList>
            <person name="Li A."/>
        </authorList>
    </citation>
    <scope>NUCLEOTIDE SEQUENCE [LARGE SCALE GENOMIC DNA]</scope>
    <source>
        <strain evidence="1 2">QS115</strain>
    </source>
</reference>
<organism evidence="1 2">
    <name type="scientific">Parasedimentitalea psychrophila</name>
    <dbReference type="NCBI Taxonomy" id="2997337"/>
    <lineage>
        <taxon>Bacteria</taxon>
        <taxon>Pseudomonadati</taxon>
        <taxon>Pseudomonadota</taxon>
        <taxon>Alphaproteobacteria</taxon>
        <taxon>Rhodobacterales</taxon>
        <taxon>Paracoccaceae</taxon>
        <taxon>Parasedimentitalea</taxon>
    </lineage>
</organism>
<protein>
    <submittedName>
        <fullName evidence="1">Pentapeptide repeat-containing protein</fullName>
    </submittedName>
</protein>
<dbReference type="AlphaFoldDB" id="A0A9Y2L054"/>
<dbReference type="InterPro" id="IPR001646">
    <property type="entry name" value="5peptide_repeat"/>
</dbReference>
<evidence type="ECO:0000313" key="2">
    <source>
        <dbReference type="Proteomes" id="UP001238334"/>
    </source>
</evidence>
<dbReference type="PANTHER" id="PTHR14136">
    <property type="entry name" value="BTB_POZ DOMAIN-CONTAINING PROTEIN KCTD9"/>
    <property type="match status" value="1"/>
</dbReference>
<accession>A0A9Y2L054</accession>
<proteinExistence type="predicted"/>